<dbReference type="OrthoDB" id="10249920at2759"/>
<dbReference type="GO" id="GO:0006753">
    <property type="term" value="P:nucleoside phosphate metabolic process"/>
    <property type="evidence" value="ECO:0007669"/>
    <property type="project" value="TreeGrafter"/>
</dbReference>
<organism evidence="13 14">
    <name type="scientific">Tetranychus urticae</name>
    <name type="common">Two-spotted spider mite</name>
    <dbReference type="NCBI Taxonomy" id="32264"/>
    <lineage>
        <taxon>Eukaryota</taxon>
        <taxon>Metazoa</taxon>
        <taxon>Ecdysozoa</taxon>
        <taxon>Arthropoda</taxon>
        <taxon>Chelicerata</taxon>
        <taxon>Arachnida</taxon>
        <taxon>Acari</taxon>
        <taxon>Acariformes</taxon>
        <taxon>Trombidiformes</taxon>
        <taxon>Prostigmata</taxon>
        <taxon>Eleutherengona</taxon>
        <taxon>Raphignathae</taxon>
        <taxon>Tetranychoidea</taxon>
        <taxon>Tetranychidae</taxon>
        <taxon>Tetranychus</taxon>
    </lineage>
</organism>
<keyword evidence="14" id="KW-1185">Reference proteome</keyword>
<dbReference type="OMA" id="CLLYHKQ"/>
<evidence type="ECO:0000256" key="5">
    <source>
        <dbReference type="ARBA" id="ARBA00022801"/>
    </source>
</evidence>
<dbReference type="EnsemblMetazoa" id="tetur03g07660.1">
    <property type="protein sequence ID" value="tetur03g07660.1"/>
    <property type="gene ID" value="tetur03g07660"/>
</dbReference>
<evidence type="ECO:0000259" key="12">
    <source>
        <dbReference type="PROSITE" id="PS51462"/>
    </source>
</evidence>
<dbReference type="HOGENOM" id="CLU_062658_1_0_1"/>
<reference evidence="14" key="1">
    <citation type="submission" date="2011-08" db="EMBL/GenBank/DDBJ databases">
        <authorList>
            <person name="Rombauts S."/>
        </authorList>
    </citation>
    <scope>NUCLEOTIDE SEQUENCE</scope>
    <source>
        <strain evidence="14">London</strain>
    </source>
</reference>
<dbReference type="SUPFAM" id="SSF55811">
    <property type="entry name" value="Nudix"/>
    <property type="match status" value="1"/>
</dbReference>
<dbReference type="eggNOG" id="KOG4432">
    <property type="taxonomic scope" value="Eukaryota"/>
</dbReference>
<proteinExistence type="predicted"/>
<evidence type="ECO:0000256" key="3">
    <source>
        <dbReference type="ARBA" id="ARBA00011738"/>
    </source>
</evidence>
<dbReference type="Gene3D" id="3.90.79.10">
    <property type="entry name" value="Nucleoside Triphosphate Pyrophosphohydrolase"/>
    <property type="match status" value="1"/>
</dbReference>
<dbReference type="PROSITE" id="PS51462">
    <property type="entry name" value="NUDIX"/>
    <property type="match status" value="1"/>
</dbReference>
<dbReference type="Proteomes" id="UP000015104">
    <property type="component" value="Unassembled WGS sequence"/>
</dbReference>
<evidence type="ECO:0000256" key="2">
    <source>
        <dbReference type="ARBA" id="ARBA00004496"/>
    </source>
</evidence>
<comment type="catalytic activity">
    <reaction evidence="7">
        <text>UDP-sugar + H2O = UMP + alpha-D-aldose 1-phosphate.</text>
        <dbReference type="EC" id="3.6.1.45"/>
    </reaction>
</comment>
<dbReference type="GO" id="GO:0008768">
    <property type="term" value="F:UDP-sugar diphosphatase activity"/>
    <property type="evidence" value="ECO:0007669"/>
    <property type="project" value="UniProtKB-EC"/>
</dbReference>
<evidence type="ECO:0000313" key="14">
    <source>
        <dbReference type="Proteomes" id="UP000015104"/>
    </source>
</evidence>
<name>T1K0G1_TETUR</name>
<dbReference type="GO" id="GO:0046872">
    <property type="term" value="F:metal ion binding"/>
    <property type="evidence" value="ECO:0007669"/>
    <property type="project" value="InterPro"/>
</dbReference>
<evidence type="ECO:0000256" key="1">
    <source>
        <dbReference type="ARBA" id="ARBA00001946"/>
    </source>
</evidence>
<comment type="cofactor">
    <cofactor evidence="1">
        <name>Mg(2+)</name>
        <dbReference type="ChEBI" id="CHEBI:18420"/>
    </cofactor>
</comment>
<dbReference type="AlphaFoldDB" id="T1K0G1"/>
<dbReference type="EC" id="3.6.1.45" evidence="9"/>
<evidence type="ECO:0000313" key="13">
    <source>
        <dbReference type="EnsemblMetazoa" id="tetur03g07660.1"/>
    </source>
</evidence>
<accession>T1K0G1</accession>
<dbReference type="PANTHER" id="PTHR11839:SF15">
    <property type="entry name" value="URIDINE DIPHOSPHATE GLUCOSE PYROPHOSPHATASE NUDT14"/>
    <property type="match status" value="1"/>
</dbReference>
<dbReference type="InterPro" id="IPR000086">
    <property type="entry name" value="NUDIX_hydrolase_dom"/>
</dbReference>
<protein>
    <recommendedName>
        <fullName evidence="10">Uridine diphosphate glucose pyrophosphatase NUDT14</fullName>
        <ecNumber evidence="9">3.6.1.45</ecNumber>
    </recommendedName>
    <alternativeName>
        <fullName evidence="11">Nucleoside diphosphate-linked moiety X motif 14</fullName>
    </alternativeName>
</protein>
<evidence type="ECO:0000256" key="9">
    <source>
        <dbReference type="ARBA" id="ARBA00066480"/>
    </source>
</evidence>
<feature type="domain" description="Nudix hydrolase" evidence="12">
    <location>
        <begin position="70"/>
        <end position="228"/>
    </location>
</feature>
<dbReference type="GO" id="GO:0005737">
    <property type="term" value="C:cytoplasm"/>
    <property type="evidence" value="ECO:0007669"/>
    <property type="project" value="UniProtKB-SubCell"/>
</dbReference>
<dbReference type="NCBIfam" id="TIGR00052">
    <property type="entry name" value="nudix-type nucleoside diphosphatase, YffH/AdpP family"/>
    <property type="match status" value="1"/>
</dbReference>
<dbReference type="STRING" id="32264.T1K0G1"/>
<evidence type="ECO:0000256" key="6">
    <source>
        <dbReference type="ARBA" id="ARBA00022842"/>
    </source>
</evidence>
<dbReference type="EMBL" id="CAEY01001141">
    <property type="status" value="NOT_ANNOTATED_CDS"/>
    <property type="molecule type" value="Genomic_DNA"/>
</dbReference>
<keyword evidence="5" id="KW-0378">Hydrolase</keyword>
<keyword evidence="6" id="KW-0460">Magnesium</keyword>
<evidence type="ECO:0000256" key="11">
    <source>
        <dbReference type="ARBA" id="ARBA00080475"/>
    </source>
</evidence>
<dbReference type="CDD" id="cd18887">
    <property type="entry name" value="NUDIX_UGPPase_Nudt14"/>
    <property type="match status" value="1"/>
</dbReference>
<gene>
    <name evidence="13" type="primary">107372065</name>
</gene>
<dbReference type="GO" id="GO:0019693">
    <property type="term" value="P:ribose phosphate metabolic process"/>
    <property type="evidence" value="ECO:0007669"/>
    <property type="project" value="TreeGrafter"/>
</dbReference>
<sequence length="245" mass="27625">MLTKGLINRAFLRHLSDQYCLQFFIVKMSGNQAPKVVGISPIGPSGSNYIKPIRLKYTLDGKELAWDCVKAHDSVAIILYHKERNKLIFVKQFRPSLILSSALKLDAENGIIEADPKIDGYTLEMCAGIIDKPGLSHEEIAKEEVLEETGYDIPVSSLKFVTSSRSSVGLQASLHSIFYAEVIDAQRVNHGGGVDNERIEVVELSIEESRKLLWCHDKDVQYSRPAHMLLGLSWFIYEYYPKNHS</sequence>
<comment type="function">
    <text evidence="8">Hydrolyzes UDP-glucose to glucose 1-phosphate and UMP and ADP-ribose to ribose 5-phosphate and AMP. The physiological substrate is probably UDP-glucose. Poor activity on other substrates such as ADP-glucose, CDP-glucose, GDP-glucose and GDP-mannose.</text>
</comment>
<keyword evidence="4" id="KW-0963">Cytoplasm</keyword>
<comment type="subunit">
    <text evidence="3">Homodimer.</text>
</comment>
<reference evidence="13" key="2">
    <citation type="submission" date="2015-06" db="UniProtKB">
        <authorList>
            <consortium name="EnsemblMetazoa"/>
        </authorList>
    </citation>
    <scope>IDENTIFICATION</scope>
</reference>
<evidence type="ECO:0000256" key="10">
    <source>
        <dbReference type="ARBA" id="ARBA00071467"/>
    </source>
</evidence>
<comment type="subcellular location">
    <subcellularLocation>
        <location evidence="2">Cytoplasm</location>
    </subcellularLocation>
</comment>
<evidence type="ECO:0000256" key="4">
    <source>
        <dbReference type="ARBA" id="ARBA00022490"/>
    </source>
</evidence>
<dbReference type="FunFam" id="3.90.79.10:FF:000035">
    <property type="entry name" value="Uridine diphosphate glucose pyrophosphatase"/>
    <property type="match status" value="1"/>
</dbReference>
<dbReference type="InterPro" id="IPR004385">
    <property type="entry name" value="NDP_pyrophosphatase"/>
</dbReference>
<evidence type="ECO:0000256" key="7">
    <source>
        <dbReference type="ARBA" id="ARBA00051086"/>
    </source>
</evidence>
<dbReference type="InterPro" id="IPR015797">
    <property type="entry name" value="NUDIX_hydrolase-like_dom_sf"/>
</dbReference>
<dbReference type="PANTHER" id="PTHR11839">
    <property type="entry name" value="UDP/ADP-SUGAR PYROPHOSPHATASE"/>
    <property type="match status" value="1"/>
</dbReference>
<dbReference type="KEGG" id="tut:107372065"/>
<evidence type="ECO:0000256" key="8">
    <source>
        <dbReference type="ARBA" id="ARBA00054674"/>
    </source>
</evidence>